<evidence type="ECO:0000313" key="1">
    <source>
        <dbReference type="EMBL" id="MBC8581547.1"/>
    </source>
</evidence>
<organism evidence="1 2">
    <name type="scientific">Zhenhengia yiwuensis</name>
    <dbReference type="NCBI Taxonomy" id="2763666"/>
    <lineage>
        <taxon>Bacteria</taxon>
        <taxon>Bacillati</taxon>
        <taxon>Bacillota</taxon>
        <taxon>Clostridia</taxon>
        <taxon>Lachnospirales</taxon>
        <taxon>Lachnospiraceae</taxon>
        <taxon>Zhenhengia</taxon>
    </lineage>
</organism>
<name>A0A926ENI7_9FIRM</name>
<dbReference type="Proteomes" id="UP000655830">
    <property type="component" value="Unassembled WGS sequence"/>
</dbReference>
<keyword evidence="2" id="KW-1185">Reference proteome</keyword>
<dbReference type="InterPro" id="IPR006448">
    <property type="entry name" value="Phage_term_ssu_P27"/>
</dbReference>
<evidence type="ECO:0000313" key="2">
    <source>
        <dbReference type="Proteomes" id="UP000655830"/>
    </source>
</evidence>
<dbReference type="RefSeq" id="WP_249334519.1">
    <property type="nucleotide sequence ID" value="NZ_JACRSY010000058.1"/>
</dbReference>
<proteinExistence type="predicted"/>
<dbReference type="EMBL" id="JACRSY010000058">
    <property type="protein sequence ID" value="MBC8581547.1"/>
    <property type="molecule type" value="Genomic_DNA"/>
</dbReference>
<dbReference type="AlphaFoldDB" id="A0A926ENI7"/>
<comment type="caution">
    <text evidence="1">The sequence shown here is derived from an EMBL/GenBank/DDBJ whole genome shotgun (WGS) entry which is preliminary data.</text>
</comment>
<gene>
    <name evidence="1" type="ORF">H8718_18855</name>
</gene>
<protein>
    <submittedName>
        <fullName evidence="1">P27 family phage terminase small subunit</fullName>
    </submittedName>
</protein>
<sequence length="150" mass="17375">MARPAKNINVSSKHFTNEEKKRRIEVENKIKGDSDKIYPPDYLTQNQIEIFNYIVYELKESELLGNLDIYILTTCAIAIDRLQEIEKRINADFSKVANSTLRAAKAEYSKDFYRCCNELSLSPQSRAKLANINQNKKEDDPLLQALREDD</sequence>
<dbReference type="Pfam" id="PF05119">
    <property type="entry name" value="Terminase_4"/>
    <property type="match status" value="1"/>
</dbReference>
<reference evidence="1" key="1">
    <citation type="submission" date="2020-08" db="EMBL/GenBank/DDBJ databases">
        <title>Genome public.</title>
        <authorList>
            <person name="Liu C."/>
            <person name="Sun Q."/>
        </authorList>
    </citation>
    <scope>NUCLEOTIDE SEQUENCE</scope>
    <source>
        <strain evidence="1">NSJ-12</strain>
    </source>
</reference>
<accession>A0A926ENI7</accession>